<feature type="compositionally biased region" description="Polar residues" evidence="2">
    <location>
        <begin position="1"/>
        <end position="13"/>
    </location>
</feature>
<organism evidence="3 4">
    <name type="scientific">Tanacetum coccineum</name>
    <dbReference type="NCBI Taxonomy" id="301880"/>
    <lineage>
        <taxon>Eukaryota</taxon>
        <taxon>Viridiplantae</taxon>
        <taxon>Streptophyta</taxon>
        <taxon>Embryophyta</taxon>
        <taxon>Tracheophyta</taxon>
        <taxon>Spermatophyta</taxon>
        <taxon>Magnoliopsida</taxon>
        <taxon>eudicotyledons</taxon>
        <taxon>Gunneridae</taxon>
        <taxon>Pentapetalae</taxon>
        <taxon>asterids</taxon>
        <taxon>campanulids</taxon>
        <taxon>Asterales</taxon>
        <taxon>Asteraceae</taxon>
        <taxon>Asteroideae</taxon>
        <taxon>Anthemideae</taxon>
        <taxon>Anthemidinae</taxon>
        <taxon>Tanacetum</taxon>
    </lineage>
</organism>
<evidence type="ECO:0000256" key="2">
    <source>
        <dbReference type="SAM" id="MobiDB-lite"/>
    </source>
</evidence>
<comment type="caution">
    <text evidence="3">The sequence shown here is derived from an EMBL/GenBank/DDBJ whole genome shotgun (WGS) entry which is preliminary data.</text>
</comment>
<name>A0ABQ5FH88_9ASTR</name>
<protein>
    <submittedName>
        <fullName evidence="3">Uncharacterized protein</fullName>
    </submittedName>
</protein>
<reference evidence="3" key="2">
    <citation type="submission" date="2022-01" db="EMBL/GenBank/DDBJ databases">
        <authorList>
            <person name="Yamashiro T."/>
            <person name="Shiraishi A."/>
            <person name="Satake H."/>
            <person name="Nakayama K."/>
        </authorList>
    </citation>
    <scope>NUCLEOTIDE SEQUENCE</scope>
</reference>
<accession>A0ABQ5FH88</accession>
<evidence type="ECO:0000313" key="3">
    <source>
        <dbReference type="EMBL" id="GJT62310.1"/>
    </source>
</evidence>
<evidence type="ECO:0000313" key="4">
    <source>
        <dbReference type="Proteomes" id="UP001151760"/>
    </source>
</evidence>
<dbReference type="EMBL" id="BQNB010017365">
    <property type="protein sequence ID" value="GJT62310.1"/>
    <property type="molecule type" value="Genomic_DNA"/>
</dbReference>
<proteinExistence type="predicted"/>
<gene>
    <name evidence="3" type="ORF">Tco_1005843</name>
</gene>
<sequence>MSFSEGDCSSSNELGDHGVAGDDYEGAPVFDDGYEEAPIFDDDQFEEESMPVYDTDIEDVIEEEEVFIEKGRFGGKEDNIEDVVVMANDLYSSMIQTTCVNFSKIINSNPHELIWFQKVNLVEVSILIGKKYHEGYLKDAPMDDKLGFKTIKAQVAKFSTTPAASDRKLRSGVVFVYLWEVLVNVNRELNTRKAHYSIILLPQFCLLLAFRIAVICDILRLLDFYCNAVTDLEANLEQFKIEQAAINSEAAKQRALLQATIEKNKVEADRQFAEIMNALKALQPPTTLPEDTTTMIDTEKSGEDSGNLEEFMVASDVEEAAITTPIMVVAEELGRKLIYDFGEADLMLGSEGESIESVSCDPPAGNKSVQKENIKSGITCEENCYQPYRRVVVQSHNMFGWHAMRLKRRRGIYLGHLETIFWFKQGSKRRVWDPGISILLHQHPTAAVLLSSRLSALAPD</sequence>
<evidence type="ECO:0000256" key="1">
    <source>
        <dbReference type="SAM" id="Coils"/>
    </source>
</evidence>
<feature type="coiled-coil region" evidence="1">
    <location>
        <begin position="222"/>
        <end position="249"/>
    </location>
</feature>
<keyword evidence="1" id="KW-0175">Coiled coil</keyword>
<keyword evidence="4" id="KW-1185">Reference proteome</keyword>
<reference evidence="3" key="1">
    <citation type="journal article" date="2022" name="Int. J. Mol. Sci.">
        <title>Draft Genome of Tanacetum Coccineum: Genomic Comparison of Closely Related Tanacetum-Family Plants.</title>
        <authorList>
            <person name="Yamashiro T."/>
            <person name="Shiraishi A."/>
            <person name="Nakayama K."/>
            <person name="Satake H."/>
        </authorList>
    </citation>
    <scope>NUCLEOTIDE SEQUENCE</scope>
</reference>
<dbReference type="Proteomes" id="UP001151760">
    <property type="component" value="Unassembled WGS sequence"/>
</dbReference>
<feature type="region of interest" description="Disordered" evidence="2">
    <location>
        <begin position="1"/>
        <end position="27"/>
    </location>
</feature>